<proteinExistence type="predicted"/>
<sequence>MDDISLKKEFESQLAESNLDPFSNESTDPAGACAAPIFFEAGQQKFLDASKLGNGDHRLVGRKNQSKLLERGIKAQSEEPNPEPDIDELEKVGPTWPCFLWSANEQDAVPEFI</sequence>
<dbReference type="EMBL" id="QTSX02000737">
    <property type="protein sequence ID" value="KAJ9085973.1"/>
    <property type="molecule type" value="Genomic_DNA"/>
</dbReference>
<protein>
    <submittedName>
        <fullName evidence="1">Uncharacterized protein</fullName>
    </submittedName>
</protein>
<evidence type="ECO:0000313" key="2">
    <source>
        <dbReference type="Proteomes" id="UP001165960"/>
    </source>
</evidence>
<comment type="caution">
    <text evidence="1">The sequence shown here is derived from an EMBL/GenBank/DDBJ whole genome shotgun (WGS) entry which is preliminary data.</text>
</comment>
<keyword evidence="2" id="KW-1185">Reference proteome</keyword>
<accession>A0ACC2UG18</accession>
<dbReference type="Proteomes" id="UP001165960">
    <property type="component" value="Unassembled WGS sequence"/>
</dbReference>
<reference evidence="1" key="1">
    <citation type="submission" date="2022-04" db="EMBL/GenBank/DDBJ databases">
        <title>Genome of the entomopathogenic fungus Entomophthora muscae.</title>
        <authorList>
            <person name="Elya C."/>
            <person name="Lovett B.R."/>
            <person name="Lee E."/>
            <person name="Macias A.M."/>
            <person name="Hajek A.E."/>
            <person name="De Bivort B.L."/>
            <person name="Kasson M.T."/>
            <person name="De Fine Licht H.H."/>
            <person name="Stajich J.E."/>
        </authorList>
    </citation>
    <scope>NUCLEOTIDE SEQUENCE</scope>
    <source>
        <strain evidence="1">Berkeley</strain>
    </source>
</reference>
<name>A0ACC2UG18_9FUNG</name>
<organism evidence="1 2">
    <name type="scientific">Entomophthora muscae</name>
    <dbReference type="NCBI Taxonomy" id="34485"/>
    <lineage>
        <taxon>Eukaryota</taxon>
        <taxon>Fungi</taxon>
        <taxon>Fungi incertae sedis</taxon>
        <taxon>Zoopagomycota</taxon>
        <taxon>Entomophthoromycotina</taxon>
        <taxon>Entomophthoromycetes</taxon>
        <taxon>Entomophthorales</taxon>
        <taxon>Entomophthoraceae</taxon>
        <taxon>Entomophthora</taxon>
    </lineage>
</organism>
<gene>
    <name evidence="1" type="ORF">DSO57_1008761</name>
</gene>
<evidence type="ECO:0000313" key="1">
    <source>
        <dbReference type="EMBL" id="KAJ9085973.1"/>
    </source>
</evidence>